<protein>
    <recommendedName>
        <fullName evidence="1">DUF4166 domain-containing protein</fullName>
    </recommendedName>
</protein>
<organism evidence="2 3">
    <name type="scientific">Agrilutibacter niabensis</name>
    <dbReference type="NCBI Taxonomy" id="380628"/>
    <lineage>
        <taxon>Bacteria</taxon>
        <taxon>Pseudomonadati</taxon>
        <taxon>Pseudomonadota</taxon>
        <taxon>Gammaproteobacteria</taxon>
        <taxon>Lysobacterales</taxon>
        <taxon>Lysobacteraceae</taxon>
        <taxon>Agrilutibacter</taxon>
    </lineage>
</organism>
<keyword evidence="3" id="KW-1185">Reference proteome</keyword>
<reference evidence="2 3" key="1">
    <citation type="submission" date="2023-07" db="EMBL/GenBank/DDBJ databases">
        <title>Sorghum-associated microbial communities from plants grown in Nebraska, USA.</title>
        <authorList>
            <person name="Schachtman D."/>
        </authorList>
    </citation>
    <scope>NUCLEOTIDE SEQUENCE [LARGE SCALE GENOMIC DNA]</scope>
    <source>
        <strain evidence="2 3">BE187</strain>
    </source>
</reference>
<accession>A0ABU1VJX4</accession>
<gene>
    <name evidence="2" type="ORF">J2X04_000109</name>
</gene>
<dbReference type="Proteomes" id="UP001267878">
    <property type="component" value="Unassembled WGS sequence"/>
</dbReference>
<dbReference type="InterPro" id="IPR025311">
    <property type="entry name" value="DUF4166"/>
</dbReference>
<evidence type="ECO:0000259" key="1">
    <source>
        <dbReference type="Pfam" id="PF13761"/>
    </source>
</evidence>
<evidence type="ECO:0000313" key="2">
    <source>
        <dbReference type="EMBL" id="MDR7097762.1"/>
    </source>
</evidence>
<feature type="domain" description="DUF4166" evidence="1">
    <location>
        <begin position="21"/>
        <end position="175"/>
    </location>
</feature>
<dbReference type="Pfam" id="PF13761">
    <property type="entry name" value="DUF4166"/>
    <property type="match status" value="1"/>
</dbReference>
<dbReference type="RefSeq" id="WP_310050893.1">
    <property type="nucleotide sequence ID" value="NZ_JAVDVW010000001.1"/>
</dbReference>
<dbReference type="EMBL" id="JAVDVW010000001">
    <property type="protein sequence ID" value="MDR7097762.1"/>
    <property type="molecule type" value="Genomic_DNA"/>
</dbReference>
<comment type="caution">
    <text evidence="2">The sequence shown here is derived from an EMBL/GenBank/DDBJ whole genome shotgun (WGS) entry which is preliminary data.</text>
</comment>
<name>A0ABU1VJX4_9GAMM</name>
<evidence type="ECO:0000313" key="3">
    <source>
        <dbReference type="Proteomes" id="UP001267878"/>
    </source>
</evidence>
<proteinExistence type="predicted"/>
<sequence>MNLPSAPQLFPSLLGAAFDALPPRVRALHLRAGMQRLHGEVRVERGDGWLSRLCAWATRLPPAGDGPIAVEITALPGEERWTRHVAGHAMPSRLWAHDGLLCERLGLVTFGFRLHVVDEAIVWRVERVRVFGLALPARWFRRVDARESQQAERYWFDVAAVLPLAGPLVRYRGWLHVP</sequence>